<dbReference type="InterPro" id="IPR040187">
    <property type="entry name" value="OCAD1/2"/>
</dbReference>
<reference evidence="4 5" key="1">
    <citation type="submission" date="2022-05" db="EMBL/GenBank/DDBJ databases">
        <authorList>
            <consortium name="Genoscope - CEA"/>
            <person name="William W."/>
        </authorList>
    </citation>
    <scope>NUCLEOTIDE SEQUENCE [LARGE SCALE GENOMIC DNA]</scope>
</reference>
<keyword evidence="2" id="KW-0472">Membrane</keyword>
<proteinExistence type="predicted"/>
<keyword evidence="5" id="KW-1185">Reference proteome</keyword>
<feature type="compositionally biased region" description="Low complexity" evidence="1">
    <location>
        <begin position="209"/>
        <end position="218"/>
    </location>
</feature>
<feature type="transmembrane region" description="Helical" evidence="2">
    <location>
        <begin position="61"/>
        <end position="80"/>
    </location>
</feature>
<keyword evidence="2" id="KW-0812">Transmembrane</keyword>
<evidence type="ECO:0000256" key="1">
    <source>
        <dbReference type="SAM" id="MobiDB-lite"/>
    </source>
</evidence>
<dbReference type="Proteomes" id="UP001159405">
    <property type="component" value="Unassembled WGS sequence"/>
</dbReference>
<organism evidence="4 5">
    <name type="scientific">Porites lobata</name>
    <dbReference type="NCBI Taxonomy" id="104759"/>
    <lineage>
        <taxon>Eukaryota</taxon>
        <taxon>Metazoa</taxon>
        <taxon>Cnidaria</taxon>
        <taxon>Anthozoa</taxon>
        <taxon>Hexacorallia</taxon>
        <taxon>Scleractinia</taxon>
        <taxon>Fungiina</taxon>
        <taxon>Poritidae</taxon>
        <taxon>Porites</taxon>
    </lineage>
</organism>
<dbReference type="PANTHER" id="PTHR13336">
    <property type="entry name" value="OVARIAN CARCINOMA IMMUNOREACTIVE ANTIGEN"/>
    <property type="match status" value="1"/>
</dbReference>
<feature type="domain" description="OCIA" evidence="3">
    <location>
        <begin position="14"/>
        <end position="95"/>
    </location>
</feature>
<evidence type="ECO:0000259" key="3">
    <source>
        <dbReference type="Pfam" id="PF07051"/>
    </source>
</evidence>
<sequence length="289" mass="32358">MAGTRQEVLNFVELTDEEKAVLQECRINSVYFRGLPLGVCSVLLLRQAVNGGYFPHIKRFSALYYTGLFGFGFLAGVSSYKNTCVEKIMKLENSRLADQVRATQMAGNRRSLWETERVPYERQDVELQGMGDKPSNRFSSVPMTQRPPAEANIPYRSDTAVNPVPESTAGEAPAAPPSLYFDVEKEKENKYTSFSELRKKHRERWTPPSMSSSGTSRSDQVRQKHDGESHSKAAAGSSDTPLSWTFDMSNSSAEGSNQEGQRGNNQQERPSYRQGPPPRRNKYGDVIEG</sequence>
<feature type="region of interest" description="Disordered" evidence="1">
    <location>
        <begin position="128"/>
        <end position="289"/>
    </location>
</feature>
<protein>
    <recommendedName>
        <fullName evidence="3">OCIA domain-containing protein</fullName>
    </recommendedName>
</protein>
<feature type="transmembrane region" description="Helical" evidence="2">
    <location>
        <begin position="30"/>
        <end position="49"/>
    </location>
</feature>
<dbReference type="Pfam" id="PF07051">
    <property type="entry name" value="OCIA"/>
    <property type="match status" value="1"/>
</dbReference>
<gene>
    <name evidence="4" type="ORF">PLOB_00042857</name>
</gene>
<evidence type="ECO:0000313" key="5">
    <source>
        <dbReference type="Proteomes" id="UP001159405"/>
    </source>
</evidence>
<evidence type="ECO:0000256" key="2">
    <source>
        <dbReference type="SAM" id="Phobius"/>
    </source>
</evidence>
<dbReference type="InterPro" id="IPR009764">
    <property type="entry name" value="OCIA_dom"/>
</dbReference>
<dbReference type="PANTHER" id="PTHR13336:SF3">
    <property type="entry name" value="OCIA DOMAIN-CONTAINING PROTEIN 1"/>
    <property type="match status" value="1"/>
</dbReference>
<evidence type="ECO:0000313" key="4">
    <source>
        <dbReference type="EMBL" id="CAH3039709.1"/>
    </source>
</evidence>
<keyword evidence="2" id="KW-1133">Transmembrane helix</keyword>
<feature type="compositionally biased region" description="Polar residues" evidence="1">
    <location>
        <begin position="237"/>
        <end position="253"/>
    </location>
</feature>
<accession>A0ABN8N055</accession>
<name>A0ABN8N055_9CNID</name>
<feature type="compositionally biased region" description="Basic and acidic residues" evidence="1">
    <location>
        <begin position="219"/>
        <end position="231"/>
    </location>
</feature>
<dbReference type="EMBL" id="CALNXK010000007">
    <property type="protein sequence ID" value="CAH3039709.1"/>
    <property type="molecule type" value="Genomic_DNA"/>
</dbReference>
<comment type="caution">
    <text evidence="4">The sequence shown here is derived from an EMBL/GenBank/DDBJ whole genome shotgun (WGS) entry which is preliminary data.</text>
</comment>
<feature type="compositionally biased region" description="Low complexity" evidence="1">
    <location>
        <begin position="254"/>
        <end position="269"/>
    </location>
</feature>